<evidence type="ECO:0000256" key="9">
    <source>
        <dbReference type="ARBA" id="ARBA00022499"/>
    </source>
</evidence>
<gene>
    <name evidence="28" type="ORF">BRAPAZ1V2_A09P53170.2</name>
</gene>
<dbReference type="PROSITE" id="PS00502">
    <property type="entry name" value="POLYGALACTURONASE"/>
    <property type="match status" value="1"/>
</dbReference>
<dbReference type="Proteomes" id="UP000694005">
    <property type="component" value="Chromosome A09"/>
</dbReference>
<keyword evidence="10" id="KW-0134">Cell wall</keyword>
<protein>
    <recommendedName>
        <fullName evidence="7">endo-polygalacturonase</fullName>
        <ecNumber evidence="7">3.2.1.15</ecNumber>
    </recommendedName>
</protein>
<evidence type="ECO:0000256" key="18">
    <source>
        <dbReference type="ARBA" id="ARBA00022843"/>
    </source>
</evidence>
<evidence type="ECO:0000256" key="1">
    <source>
        <dbReference type="ARBA" id="ARBA00004123"/>
    </source>
</evidence>
<evidence type="ECO:0000256" key="14">
    <source>
        <dbReference type="ARBA" id="ARBA00022737"/>
    </source>
</evidence>
<dbReference type="GO" id="GO:0004650">
    <property type="term" value="F:polygalacturonase activity"/>
    <property type="evidence" value="ECO:0007669"/>
    <property type="project" value="UniProtKB-EC"/>
</dbReference>
<evidence type="ECO:0000256" key="24">
    <source>
        <dbReference type="ARBA" id="ARBA00034074"/>
    </source>
</evidence>
<evidence type="ECO:0000256" key="20">
    <source>
        <dbReference type="ARBA" id="ARBA00023242"/>
    </source>
</evidence>
<dbReference type="FunFam" id="3.10.20.90:FF:000469">
    <property type="entry name" value="Polyubiquitin-C"/>
    <property type="match status" value="1"/>
</dbReference>
<keyword evidence="17" id="KW-0862">Zinc</keyword>
<keyword evidence="18" id="KW-0832">Ubl conjugation</keyword>
<evidence type="ECO:0000256" key="7">
    <source>
        <dbReference type="ARBA" id="ARBA00012736"/>
    </source>
</evidence>
<dbReference type="Gene3D" id="3.10.20.90">
    <property type="entry name" value="Phosphatidylinositol 3-kinase Catalytic Subunit, Chain A, domain 1"/>
    <property type="match status" value="1"/>
</dbReference>
<dbReference type="GO" id="GO:0005829">
    <property type="term" value="C:cytosol"/>
    <property type="evidence" value="ECO:0007669"/>
    <property type="project" value="InterPro"/>
</dbReference>
<dbReference type="Gene3D" id="2.160.20.10">
    <property type="entry name" value="Single-stranded right-handed beta-helix, Pectin lyase-like"/>
    <property type="match status" value="1"/>
</dbReference>
<dbReference type="GO" id="GO:0006508">
    <property type="term" value="P:proteolysis"/>
    <property type="evidence" value="ECO:0007669"/>
    <property type="project" value="UniProtKB-KW"/>
</dbReference>
<keyword evidence="11" id="KW-0964">Secreted</keyword>
<dbReference type="Pfam" id="PF01470">
    <property type="entry name" value="Peptidase_C15"/>
    <property type="match status" value="1"/>
</dbReference>
<evidence type="ECO:0000256" key="13">
    <source>
        <dbReference type="ARBA" id="ARBA00022729"/>
    </source>
</evidence>
<dbReference type="InterPro" id="IPR000816">
    <property type="entry name" value="Peptidase_C15"/>
</dbReference>
<dbReference type="InterPro" id="IPR016125">
    <property type="entry name" value="Peptidase_C15-like"/>
</dbReference>
<dbReference type="SMART" id="SM01402">
    <property type="entry name" value="Ribosomal_S27"/>
    <property type="match status" value="1"/>
</dbReference>
<keyword evidence="21" id="KW-0687">Ribonucleoprotein</keyword>
<dbReference type="GO" id="GO:0005975">
    <property type="term" value="P:carbohydrate metabolic process"/>
    <property type="evidence" value="ECO:0007669"/>
    <property type="project" value="InterPro"/>
</dbReference>
<dbReference type="SUPFAM" id="SSF53182">
    <property type="entry name" value="Pyrrolidone carboxyl peptidase (pyroglutamate aminopeptidase)"/>
    <property type="match status" value="1"/>
</dbReference>
<keyword evidence="15 26" id="KW-0378">Hydrolase</keyword>
<dbReference type="InterPro" id="IPR012334">
    <property type="entry name" value="Pectin_lyas_fold"/>
</dbReference>
<evidence type="ECO:0000256" key="19">
    <source>
        <dbReference type="ARBA" id="ARBA00022980"/>
    </source>
</evidence>
<name>A0A8D9CTZ0_BRACM</name>
<dbReference type="GO" id="GO:0006412">
    <property type="term" value="P:translation"/>
    <property type="evidence" value="ECO:0007669"/>
    <property type="project" value="InterPro"/>
</dbReference>
<dbReference type="InterPro" id="IPR011050">
    <property type="entry name" value="Pectin_lyase_fold/virulence"/>
</dbReference>
<evidence type="ECO:0000313" key="29">
    <source>
        <dbReference type="Proteomes" id="UP000694005"/>
    </source>
</evidence>
<reference evidence="28 29" key="1">
    <citation type="submission" date="2021-07" db="EMBL/GenBank/DDBJ databases">
        <authorList>
            <consortium name="Genoscope - CEA"/>
            <person name="William W."/>
        </authorList>
    </citation>
    <scope>NUCLEOTIDE SEQUENCE [LARGE SCALE GENOMIC DNA]</scope>
</reference>
<evidence type="ECO:0000256" key="10">
    <source>
        <dbReference type="ARBA" id="ARBA00022512"/>
    </source>
</evidence>
<dbReference type="FunFam" id="3.40.630.20:FF:000003">
    <property type="entry name" value="Pyrrolidone-carboxylate peptidase isoform A"/>
    <property type="match status" value="1"/>
</dbReference>
<comment type="catalytic activity">
    <reaction evidence="24">
        <text>(1,4-alpha-D-galacturonosyl)n+m + H2O = (1,4-alpha-D-galacturonosyl)n + (1,4-alpha-D-galacturonosyl)m.</text>
        <dbReference type="EC" id="3.2.1.15"/>
    </reaction>
</comment>
<evidence type="ECO:0000256" key="26">
    <source>
        <dbReference type="RuleBase" id="RU361169"/>
    </source>
</evidence>
<dbReference type="EC" id="3.2.1.15" evidence="7"/>
<evidence type="ECO:0000256" key="12">
    <source>
        <dbReference type="ARBA" id="ARBA00022670"/>
    </source>
</evidence>
<accession>A0A8D9CTZ0</accession>
<dbReference type="GO" id="GO:0071555">
    <property type="term" value="P:cell wall organization"/>
    <property type="evidence" value="ECO:0007669"/>
    <property type="project" value="UniProtKB-KW"/>
</dbReference>
<evidence type="ECO:0000256" key="8">
    <source>
        <dbReference type="ARBA" id="ARBA00022490"/>
    </source>
</evidence>
<keyword evidence="12" id="KW-0645">Protease</keyword>
<proteinExistence type="inferred from homology"/>
<feature type="active site" evidence="25">
    <location>
        <position position="643"/>
    </location>
</feature>
<evidence type="ECO:0000256" key="15">
    <source>
        <dbReference type="ARBA" id="ARBA00022801"/>
    </source>
</evidence>
<keyword evidence="13" id="KW-0732">Signal</keyword>
<dbReference type="InterPro" id="IPR011332">
    <property type="entry name" value="Ribosomal_zn-bd"/>
</dbReference>
<sequence length="824" mass="89906">MQIFVKTLTGKTITLEVESSDTIDNKIKHKHKKVKLAVLQFYKVDGSGKVQRLRKECPSVSCGPGTFMASHFDRHYCGKCGTTYVFKKPDEELEKMGSEGPKAVTIHVTGFKRFLGVSENPTEKIANNLKSYVEKRGLPSGLSLGSCTVLETAGEGAKSQLYQVLESSVAVSEDNKNSNGTVVWLHLGVNSGAEKFAIERQAVNEAHFRCPDQLGWQPQRIPIVFEDGSILKAKETTCSTESIFNLLKNKGFDVVQSDDAGRFVCNYVYYHSLRFAEQKGHKSLFVHVPLFSKIDEDTQMNFVVSLLEAIAATCYGQNEVSRKVFDELDSPNVFCWTSIINSYGRNGMGRDCHISEQEKMDKLFLLSLIGLLVVTAYGAAKKMVYTDLDILEKLENFDIPEDDAGDDYDSKVFDLPPFSSGKNLVSVDTFGAAGDGVSDDTQAFVSAWNKACGTPKSVLLVPQGRSYLINATKFNGPCEQKLVIQIDGTIVAPDEPSNWDLKLQKTWLEFLKLEGVVFQGNGVIDGSGSKWWAASCKKNKSNPCKSAPTALTIDSSSGVKVSGLTIQNSQQMNFIIARSDSVRVSKVMVSSPGDSPNTDGIHITGSTNVVLQDCKIGTGDDCVSIVNGSSNIKMKRIYCGPGHGISIGSLGNNNSTGIVTKVVLDTALLRETTNGLRIKTYQGGSGYVQDVRFTNVEMQDVSNPILIDQFYCDNPTSCQNQTSAVKISQIMYRNITGTTKSEKAIKFACSDTVPCSHIVLNNVNLEGKDGQVEAYCNSAEGFGYGVIHPSADCLYSHDDKGFDQSHTSGPVLVTEEAEIGHDEL</sequence>
<organism evidence="28 29">
    <name type="scientific">Brassica campestris</name>
    <name type="common">Field mustard</name>
    <dbReference type="NCBI Taxonomy" id="3711"/>
    <lineage>
        <taxon>Eukaryota</taxon>
        <taxon>Viridiplantae</taxon>
        <taxon>Streptophyta</taxon>
        <taxon>Embryophyta</taxon>
        <taxon>Tracheophyta</taxon>
        <taxon>Spermatophyta</taxon>
        <taxon>Magnoliopsida</taxon>
        <taxon>eudicotyledons</taxon>
        <taxon>Gunneridae</taxon>
        <taxon>Pentapetalae</taxon>
        <taxon>rosids</taxon>
        <taxon>malvids</taxon>
        <taxon>Brassicales</taxon>
        <taxon>Brassicaceae</taxon>
        <taxon>Brassiceae</taxon>
        <taxon>Brassica</taxon>
    </lineage>
</organism>
<dbReference type="CDD" id="cd00501">
    <property type="entry name" value="Peptidase_C15"/>
    <property type="match status" value="1"/>
</dbReference>
<evidence type="ECO:0000256" key="16">
    <source>
        <dbReference type="ARBA" id="ARBA00022807"/>
    </source>
</evidence>
<dbReference type="GO" id="GO:0005634">
    <property type="term" value="C:nucleus"/>
    <property type="evidence" value="ECO:0007669"/>
    <property type="project" value="UniProtKB-SubCell"/>
</dbReference>
<keyword evidence="9" id="KW-1017">Isopeptide bond</keyword>
<evidence type="ECO:0000313" key="28">
    <source>
        <dbReference type="EMBL" id="CAG7864850.1"/>
    </source>
</evidence>
<keyword evidence="19" id="KW-0689">Ribosomal protein</keyword>
<evidence type="ECO:0000256" key="21">
    <source>
        <dbReference type="ARBA" id="ARBA00023274"/>
    </source>
</evidence>
<dbReference type="Pfam" id="PF01599">
    <property type="entry name" value="Ribosomal_S27"/>
    <property type="match status" value="1"/>
</dbReference>
<dbReference type="Gramene" id="A09p53170.2_BraZ1">
    <property type="protein sequence ID" value="A09p53170.2_BraZ1.CDS"/>
    <property type="gene ID" value="A09g53170.2_BraZ1"/>
</dbReference>
<comment type="similarity">
    <text evidence="4">Belongs to the peptidase C15 family.</text>
</comment>
<comment type="similarity">
    <text evidence="6 26">Belongs to the glycosyl hydrolase 28 family.</text>
</comment>
<keyword evidence="8" id="KW-0963">Cytoplasm</keyword>
<dbReference type="GO" id="GO:0005840">
    <property type="term" value="C:ribosome"/>
    <property type="evidence" value="ECO:0007669"/>
    <property type="project" value="UniProtKB-KW"/>
</dbReference>
<dbReference type="FunFam" id="2.160.20.10:FF:000032">
    <property type="entry name" value="Pectin lyase-like superfamily protein"/>
    <property type="match status" value="1"/>
</dbReference>
<dbReference type="Pfam" id="PF00295">
    <property type="entry name" value="Glyco_hydro_28"/>
    <property type="match status" value="1"/>
</dbReference>
<dbReference type="Gene3D" id="3.40.630.20">
    <property type="entry name" value="Peptidase C15, pyroglutamyl peptidase I-like"/>
    <property type="match status" value="1"/>
</dbReference>
<dbReference type="PANTHER" id="PTHR31375">
    <property type="match status" value="1"/>
</dbReference>
<evidence type="ECO:0000256" key="5">
    <source>
        <dbReference type="ARBA" id="ARBA00008430"/>
    </source>
</evidence>
<dbReference type="AlphaFoldDB" id="A0A8D9CTZ0"/>
<evidence type="ECO:0000256" key="11">
    <source>
        <dbReference type="ARBA" id="ARBA00022525"/>
    </source>
</evidence>
<evidence type="ECO:0000256" key="3">
    <source>
        <dbReference type="ARBA" id="ARBA00004496"/>
    </source>
</evidence>
<comment type="similarity">
    <text evidence="5">Belongs to the ubiquitin family.</text>
</comment>
<evidence type="ECO:0000256" key="4">
    <source>
        <dbReference type="ARBA" id="ARBA00006641"/>
    </source>
</evidence>
<evidence type="ECO:0000256" key="22">
    <source>
        <dbReference type="ARBA" id="ARBA00023295"/>
    </source>
</evidence>
<dbReference type="GO" id="GO:0016920">
    <property type="term" value="F:pyroglutamyl-peptidase activity"/>
    <property type="evidence" value="ECO:0007669"/>
    <property type="project" value="InterPro"/>
</dbReference>
<keyword evidence="22 26" id="KW-0326">Glycosidase</keyword>
<evidence type="ECO:0000259" key="27">
    <source>
        <dbReference type="SMART" id="SM01402"/>
    </source>
</evidence>
<keyword evidence="20" id="KW-0539">Nucleus</keyword>
<comment type="subcellular location">
    <subcellularLocation>
        <location evidence="3">Cytoplasm</location>
    </subcellularLocation>
    <subcellularLocation>
        <location evidence="1">Nucleus</location>
    </subcellularLocation>
    <subcellularLocation>
        <location evidence="2">Secreted</location>
        <location evidence="2">Cell wall</location>
    </subcellularLocation>
</comment>
<dbReference type="SUPFAM" id="SSF57829">
    <property type="entry name" value="Zn-binding ribosomal proteins"/>
    <property type="match status" value="1"/>
</dbReference>
<keyword evidence="16" id="KW-0788">Thiol protease</keyword>
<dbReference type="GO" id="GO:1990904">
    <property type="term" value="C:ribonucleoprotein complex"/>
    <property type="evidence" value="ECO:0007669"/>
    <property type="project" value="UniProtKB-KW"/>
</dbReference>
<evidence type="ECO:0000256" key="6">
    <source>
        <dbReference type="ARBA" id="ARBA00008834"/>
    </source>
</evidence>
<dbReference type="InterPro" id="IPR036440">
    <property type="entry name" value="Peptidase_C15-like_sf"/>
</dbReference>
<dbReference type="Gene3D" id="6.20.50.180">
    <property type="match status" value="1"/>
</dbReference>
<dbReference type="InterPro" id="IPR002906">
    <property type="entry name" value="Ribosomal_eS31"/>
</dbReference>
<evidence type="ECO:0000256" key="17">
    <source>
        <dbReference type="ARBA" id="ARBA00022833"/>
    </source>
</evidence>
<feature type="domain" description="Small ribosomal subunit protein eS31" evidence="27">
    <location>
        <begin position="38"/>
        <end position="83"/>
    </location>
</feature>
<dbReference type="SUPFAM" id="SSF51126">
    <property type="entry name" value="Pectin lyase-like"/>
    <property type="match status" value="1"/>
</dbReference>
<keyword evidence="14" id="KW-0677">Repeat</keyword>
<evidence type="ECO:0000256" key="2">
    <source>
        <dbReference type="ARBA" id="ARBA00004191"/>
    </source>
</evidence>
<dbReference type="GO" id="GO:0003735">
    <property type="term" value="F:structural constituent of ribosome"/>
    <property type="evidence" value="ECO:0007669"/>
    <property type="project" value="InterPro"/>
</dbReference>
<keyword evidence="23" id="KW-0961">Cell wall biogenesis/degradation</keyword>
<evidence type="ECO:0000256" key="23">
    <source>
        <dbReference type="ARBA" id="ARBA00023316"/>
    </source>
</evidence>
<dbReference type="InterPro" id="IPR000743">
    <property type="entry name" value="Glyco_hydro_28"/>
</dbReference>
<dbReference type="EMBL" id="LS974625">
    <property type="protein sequence ID" value="CAG7864850.1"/>
    <property type="molecule type" value="Genomic_DNA"/>
</dbReference>
<evidence type="ECO:0000256" key="25">
    <source>
        <dbReference type="PROSITE-ProRule" id="PRU10052"/>
    </source>
</evidence>